<dbReference type="InterPro" id="IPR041489">
    <property type="entry name" value="PDZ_6"/>
</dbReference>
<dbReference type="PANTHER" id="PTHR42837">
    <property type="entry name" value="REGULATOR OF SIGMA-E PROTEASE RSEP"/>
    <property type="match status" value="1"/>
</dbReference>
<evidence type="ECO:0000313" key="13">
    <source>
        <dbReference type="EMBL" id="ROR82279.1"/>
    </source>
</evidence>
<dbReference type="InterPro" id="IPR004387">
    <property type="entry name" value="Pept_M50_Zn"/>
</dbReference>
<keyword evidence="9" id="KW-0482">Metalloprotease</keyword>
<dbReference type="InterPro" id="IPR008915">
    <property type="entry name" value="Peptidase_M50"/>
</dbReference>
<dbReference type="Proteomes" id="UP000266915">
    <property type="component" value="Unassembled WGS sequence"/>
</dbReference>
<dbReference type="PANTHER" id="PTHR42837:SF2">
    <property type="entry name" value="MEMBRANE METALLOPROTEASE ARASP2, CHLOROPLASTIC-RELATED"/>
    <property type="match status" value="1"/>
</dbReference>
<feature type="transmembrane region" description="Helical" evidence="11">
    <location>
        <begin position="413"/>
        <end position="434"/>
    </location>
</feature>
<sequence length="444" mass="46800">MESVLLYLLGIVIVLVGLIVSIGLHEVGHLVPAKLFGVRVTQYMIGFGRTIWSRRKGETEYGVKMIPLGGYISMIGMFPPKQPGGAARNASTGFFDTLVQDAREASADTIGAGDEERTFYRLPVWKRIVVMLGGPFMNLVLAVLFIGIAVSGFGVPQQSSTLTSVYECVLPSTSDRQSCAAGDPQGPAAAAGLKPGDTILSIDGTPISTFAEISAAVQDSPGKPLALEVARGEQRLDLTLTPLLLERDVVDAETGKIVTNADGSAKTHEVGFVGITPQQQMVAQPVTTILPTVGDTIARTANIILNLPQRLIDVGQAAFGSGERDPNGPMSVVGVGRVVGEVVSLDEIPVASKAATVFGILGSLNVALFVFNLIPLLPLDGGHVAAALWEAIRRRFAKIFRRRDPGPVDAAKLIPLTFGVVIVLGGMSALLVYADIVKPVNLFG</sequence>
<accession>A0A3N2C464</accession>
<keyword evidence="4 13" id="KW-0645">Protease</keyword>
<evidence type="ECO:0000259" key="12">
    <source>
        <dbReference type="PROSITE" id="PS50106"/>
    </source>
</evidence>
<feature type="transmembrane region" description="Helical" evidence="11">
    <location>
        <begin position="6"/>
        <end position="24"/>
    </location>
</feature>
<keyword evidence="10 11" id="KW-0472">Membrane</keyword>
<feature type="transmembrane region" description="Helical" evidence="11">
    <location>
        <begin position="128"/>
        <end position="155"/>
    </location>
</feature>
<keyword evidence="8 11" id="KW-1133">Transmembrane helix</keyword>
<dbReference type="CDD" id="cd06163">
    <property type="entry name" value="S2P-M50_PDZ_RseP-like"/>
    <property type="match status" value="1"/>
</dbReference>
<feature type="domain" description="PDZ" evidence="12">
    <location>
        <begin position="184"/>
        <end position="233"/>
    </location>
</feature>
<evidence type="ECO:0000256" key="4">
    <source>
        <dbReference type="ARBA" id="ARBA00022670"/>
    </source>
</evidence>
<comment type="caution">
    <text evidence="13">The sequence shown here is derived from an EMBL/GenBank/DDBJ whole genome shotgun (WGS) entry which is preliminary data.</text>
</comment>
<evidence type="ECO:0000256" key="5">
    <source>
        <dbReference type="ARBA" id="ARBA00022692"/>
    </source>
</evidence>
<evidence type="ECO:0000256" key="1">
    <source>
        <dbReference type="ARBA" id="ARBA00001947"/>
    </source>
</evidence>
<dbReference type="SUPFAM" id="SSF50156">
    <property type="entry name" value="PDZ domain-like"/>
    <property type="match status" value="1"/>
</dbReference>
<dbReference type="Pfam" id="PF02163">
    <property type="entry name" value="Peptidase_M50"/>
    <property type="match status" value="1"/>
</dbReference>
<dbReference type="InterPro" id="IPR036034">
    <property type="entry name" value="PDZ_sf"/>
</dbReference>
<dbReference type="GO" id="GO:0006508">
    <property type="term" value="P:proteolysis"/>
    <property type="evidence" value="ECO:0007669"/>
    <property type="project" value="UniProtKB-KW"/>
</dbReference>
<keyword evidence="5 11" id="KW-0812">Transmembrane</keyword>
<protein>
    <submittedName>
        <fullName evidence="13">Membrane-associated protease RseP (Regulator of RpoE activity)</fullName>
    </submittedName>
</protein>
<evidence type="ECO:0000256" key="3">
    <source>
        <dbReference type="ARBA" id="ARBA00007931"/>
    </source>
</evidence>
<proteinExistence type="inferred from homology"/>
<dbReference type="SMART" id="SM00228">
    <property type="entry name" value="PDZ"/>
    <property type="match status" value="1"/>
</dbReference>
<evidence type="ECO:0000256" key="9">
    <source>
        <dbReference type="ARBA" id="ARBA00023049"/>
    </source>
</evidence>
<comment type="subcellular location">
    <subcellularLocation>
        <location evidence="2">Membrane</location>
        <topology evidence="2">Multi-pass membrane protein</topology>
    </subcellularLocation>
</comment>
<keyword evidence="6" id="KW-0378">Hydrolase</keyword>
<keyword evidence="7" id="KW-0862">Zinc</keyword>
<comment type="similarity">
    <text evidence="3">Belongs to the peptidase M50B family.</text>
</comment>
<evidence type="ECO:0000313" key="14">
    <source>
        <dbReference type="Proteomes" id="UP000266915"/>
    </source>
</evidence>
<feature type="transmembrane region" description="Helical" evidence="11">
    <location>
        <begin position="366"/>
        <end position="392"/>
    </location>
</feature>
<dbReference type="EMBL" id="RKHL01000001">
    <property type="protein sequence ID" value="ROR82279.1"/>
    <property type="molecule type" value="Genomic_DNA"/>
</dbReference>
<dbReference type="GO" id="GO:0016020">
    <property type="term" value="C:membrane"/>
    <property type="evidence" value="ECO:0007669"/>
    <property type="project" value="UniProtKB-SubCell"/>
</dbReference>
<dbReference type="AlphaFoldDB" id="A0A3N2C464"/>
<dbReference type="RefSeq" id="WP_085513192.1">
    <property type="nucleotide sequence ID" value="NZ_FXAP01000005.1"/>
</dbReference>
<evidence type="ECO:0000256" key="11">
    <source>
        <dbReference type="SAM" id="Phobius"/>
    </source>
</evidence>
<reference evidence="13 14" key="1">
    <citation type="submission" date="2018-11" db="EMBL/GenBank/DDBJ databases">
        <title>Sequencing the genomes of 1000 actinobacteria strains.</title>
        <authorList>
            <person name="Klenk H.-P."/>
        </authorList>
    </citation>
    <scope>NUCLEOTIDE SEQUENCE [LARGE SCALE GENOMIC DNA]</scope>
    <source>
        <strain evidence="13 14">DSM 14012</strain>
    </source>
</reference>
<comment type="cofactor">
    <cofactor evidence="1">
        <name>Zn(2+)</name>
        <dbReference type="ChEBI" id="CHEBI:29105"/>
    </cofactor>
</comment>
<evidence type="ECO:0000256" key="6">
    <source>
        <dbReference type="ARBA" id="ARBA00022801"/>
    </source>
</evidence>
<dbReference type="PROSITE" id="PS50106">
    <property type="entry name" value="PDZ"/>
    <property type="match status" value="1"/>
</dbReference>
<dbReference type="Gene3D" id="2.30.42.10">
    <property type="match status" value="1"/>
</dbReference>
<organism evidence="13 14">
    <name type="scientific">Plantibacter flavus</name>
    <dbReference type="NCBI Taxonomy" id="150123"/>
    <lineage>
        <taxon>Bacteria</taxon>
        <taxon>Bacillati</taxon>
        <taxon>Actinomycetota</taxon>
        <taxon>Actinomycetes</taxon>
        <taxon>Micrococcales</taxon>
        <taxon>Microbacteriaceae</taxon>
        <taxon>Plantibacter</taxon>
    </lineage>
</organism>
<evidence type="ECO:0000256" key="8">
    <source>
        <dbReference type="ARBA" id="ARBA00022989"/>
    </source>
</evidence>
<dbReference type="GO" id="GO:0004222">
    <property type="term" value="F:metalloendopeptidase activity"/>
    <property type="evidence" value="ECO:0007669"/>
    <property type="project" value="InterPro"/>
</dbReference>
<evidence type="ECO:0000256" key="10">
    <source>
        <dbReference type="ARBA" id="ARBA00023136"/>
    </source>
</evidence>
<evidence type="ECO:0000256" key="7">
    <source>
        <dbReference type="ARBA" id="ARBA00022833"/>
    </source>
</evidence>
<name>A0A3N2C464_9MICO</name>
<keyword evidence="14" id="KW-1185">Reference proteome</keyword>
<dbReference type="Pfam" id="PF17820">
    <property type="entry name" value="PDZ_6"/>
    <property type="match status" value="1"/>
</dbReference>
<gene>
    <name evidence="13" type="ORF">EDD42_2367</name>
</gene>
<evidence type="ECO:0000256" key="2">
    <source>
        <dbReference type="ARBA" id="ARBA00004141"/>
    </source>
</evidence>
<dbReference type="InterPro" id="IPR001478">
    <property type="entry name" value="PDZ"/>
</dbReference>